<feature type="region of interest" description="Disordered" evidence="3">
    <location>
        <begin position="1223"/>
        <end position="1248"/>
    </location>
</feature>
<evidence type="ECO:0000256" key="2">
    <source>
        <dbReference type="SAM" id="Coils"/>
    </source>
</evidence>
<dbReference type="Pfam" id="PF00400">
    <property type="entry name" value="WD40"/>
    <property type="match status" value="1"/>
</dbReference>
<dbReference type="Proteomes" id="UP000054937">
    <property type="component" value="Unassembled WGS sequence"/>
</dbReference>
<feature type="coiled-coil region" evidence="2">
    <location>
        <begin position="727"/>
        <end position="754"/>
    </location>
</feature>
<feature type="repeat" description="WD" evidence="1">
    <location>
        <begin position="655"/>
        <end position="685"/>
    </location>
</feature>
<proteinExistence type="predicted"/>
<protein>
    <submittedName>
        <fullName evidence="4">WD40-repeat-containing domain</fullName>
    </submittedName>
</protein>
<dbReference type="OMA" id="GVCYNTE"/>
<feature type="coiled-coil region" evidence="2">
    <location>
        <begin position="1046"/>
        <end position="1094"/>
    </location>
</feature>
<feature type="compositionally biased region" description="Low complexity" evidence="3">
    <location>
        <begin position="1237"/>
        <end position="1248"/>
    </location>
</feature>
<dbReference type="PROSITE" id="PS50082">
    <property type="entry name" value="WD_REPEATS_2"/>
    <property type="match status" value="1"/>
</dbReference>
<name>A0A0V0QD10_PSEPJ</name>
<evidence type="ECO:0000256" key="1">
    <source>
        <dbReference type="PROSITE-ProRule" id="PRU00221"/>
    </source>
</evidence>
<dbReference type="InParanoid" id="A0A0V0QD10"/>
<dbReference type="InterPro" id="IPR036322">
    <property type="entry name" value="WD40_repeat_dom_sf"/>
</dbReference>
<sequence length="1476" mass="173195">MFNGSTKNNKIYTGIKPQLQYSLGCYQTPIQKNAHFTNDDTVMYLCGNHIVLYDIVTKKQQFIMKDIEDQETNCINKYYNQNNEELYVAVGLISNQKILPQAKIYKSKKQGCHVLVHSHLQLGYQIKDLCFLLKKDMWSYEPKDIMIDVVTDFYDQINEPIVDACMLEEYPFLFVVTESNKIYTFKKEKLLDINEIELISTDTFESPFQKKQNQTQEEIQQLQKLLEKTKVSCISKTQSGIILGFSGQGMIGVYELQQGDKLAHKGNFYLQSEEIINRIDNIEVASDDMYAVLTVVFEPKGTAAAQKFGAPDLLKQKTDQQIQGKLEHFIFDLGQIEALKQVQKNPFESIFEKGIHTDSITGIAMTDWRNIFCSISNDKHVKFWEYPAQTVGPNLEFKSLINQYFHDPPLSVAIHPTSVQCAIGFKDSLKFYYLGYNQIKNVASLSQKQCSALSYSSGGQLLATANFNAINIYNPYNFQLVQVLSGHSVQIIHLKWINIDPRVDQNNGGILHQQLQSTAINGQLYVWNLNKQDQQIDLPYLKEVEHPAPTKNFKYLYVTYDYTYDRIIAACDDKKVRVYPKVNMQKNGKNNFTYDGMESELDQYFEYDTSPLQFTCIHINESYKQIIFGTDVGSVRIFFWPFFQRSVKQIEFIEVPIHQNVVSSIQITPDDKYMITASQDNSIFISKLICYWEGDEQEISNYQDNYSDEQIIFYLLQDIGISSKIANESLSEQIKELQYRVQNFTTDIEDEKERRHDIYSQKLDTLYEKHRDTKNKQREQLAQTFNDHEAKYNELKEKLANIKYQSKKTIDQMNQKNSKQLLICYQRNDELNQDKEFLMNKYKNQISDCLKMYNSTLKKVEEEYQDKYRQLQEKYSEALNSMDKDGKKFELVTKQSEEDQALFLRKKEDQLKFKIHEQEQITDNLRADNSQKLKQIQSLKERKIFLTGLINDTKNENNNLQVELDKQKKLIIAQQLGEKEEIINQRESQIKDYRLKNIHLLNFQKVYDYRMNTLQEERQPLIDHLSNMEKHVKNLYKELLDEASQNKQFDQDCENQEKSIEELKTVLNSKKKLVQETKNLLESFKHKIVDLLRNKQFNEWDNTMEKIYLEQFEEKQKRLDKILDSSMIGANLKQKDPLLIQIEKIQQEEVEIFLREQRDYFQKKLNVVNQDYALEMEDRGNALLRELTSFNKNLSIDPQDIYDDQQLQSSEIENISHNISQISQIQSDKRRSYKETQQTQIQNQKSQDIKLQQQSQNLKKKAAVKPLPFQNFEKKQSRIKEALYKSENQHNKFYSLNKEDIIKMNQTSLNYMPKLPSQQNRKIANQFGGVVLENNLVHGQGLQQRQVQQQKQHFLKQQLQELQNKNQNQNQYKNKQQQNQNQNQNQNQKYIAIDSAEFDSNVKGANLNLQLPNSRSTKLTTQTNFNLQGSRSNWANSRGNNISTRGKNILGSTMGSNFAKTGNYFRIQNQNQNQNN</sequence>
<reference evidence="4 5" key="1">
    <citation type="journal article" date="2015" name="Sci. Rep.">
        <title>Genome of the facultative scuticociliatosis pathogen Pseudocohnilembus persalinus provides insight into its virulence through horizontal gene transfer.</title>
        <authorList>
            <person name="Xiong J."/>
            <person name="Wang G."/>
            <person name="Cheng J."/>
            <person name="Tian M."/>
            <person name="Pan X."/>
            <person name="Warren A."/>
            <person name="Jiang C."/>
            <person name="Yuan D."/>
            <person name="Miao W."/>
        </authorList>
    </citation>
    <scope>NUCLEOTIDE SEQUENCE [LARGE SCALE GENOMIC DNA]</scope>
    <source>
        <strain evidence="4">36N120E</strain>
    </source>
</reference>
<dbReference type="InterPro" id="IPR052993">
    <property type="entry name" value="CFA-57"/>
</dbReference>
<dbReference type="Gene3D" id="2.130.10.10">
    <property type="entry name" value="YVTN repeat-like/Quinoprotein amine dehydrogenase"/>
    <property type="match status" value="1"/>
</dbReference>
<feature type="coiled-coil region" evidence="2">
    <location>
        <begin position="922"/>
        <end position="970"/>
    </location>
</feature>
<keyword evidence="5" id="KW-1185">Reference proteome</keyword>
<dbReference type="InterPro" id="IPR015943">
    <property type="entry name" value="WD40/YVTN_repeat-like_dom_sf"/>
</dbReference>
<dbReference type="InterPro" id="IPR001680">
    <property type="entry name" value="WD40_rpt"/>
</dbReference>
<feature type="coiled-coil region" evidence="2">
    <location>
        <begin position="778"/>
        <end position="881"/>
    </location>
</feature>
<comment type="caution">
    <text evidence="4">The sequence shown here is derived from an EMBL/GenBank/DDBJ whole genome shotgun (WGS) entry which is preliminary data.</text>
</comment>
<evidence type="ECO:0000313" key="5">
    <source>
        <dbReference type="Proteomes" id="UP000054937"/>
    </source>
</evidence>
<dbReference type="SUPFAM" id="SSF50978">
    <property type="entry name" value="WD40 repeat-like"/>
    <property type="match status" value="2"/>
</dbReference>
<evidence type="ECO:0000313" key="4">
    <source>
        <dbReference type="EMBL" id="KRX00028.1"/>
    </source>
</evidence>
<dbReference type="OrthoDB" id="310763at2759"/>
<dbReference type="PANTHER" id="PTHR32215">
    <property type="entry name" value="CILIA- AND FLAGELLA-ASSOCIATED PROTEIN 57"/>
    <property type="match status" value="1"/>
</dbReference>
<evidence type="ECO:0000256" key="3">
    <source>
        <dbReference type="SAM" id="MobiDB-lite"/>
    </source>
</evidence>
<feature type="coiled-coil region" evidence="2">
    <location>
        <begin position="1345"/>
        <end position="1389"/>
    </location>
</feature>
<accession>A0A0V0QD10</accession>
<organism evidence="4 5">
    <name type="scientific">Pseudocohnilembus persalinus</name>
    <name type="common">Ciliate</name>
    <dbReference type="NCBI Taxonomy" id="266149"/>
    <lineage>
        <taxon>Eukaryota</taxon>
        <taxon>Sar</taxon>
        <taxon>Alveolata</taxon>
        <taxon>Ciliophora</taxon>
        <taxon>Intramacronucleata</taxon>
        <taxon>Oligohymenophorea</taxon>
        <taxon>Scuticociliatia</taxon>
        <taxon>Philasterida</taxon>
        <taxon>Pseudocohnilembidae</taxon>
        <taxon>Pseudocohnilembus</taxon>
    </lineage>
</organism>
<dbReference type="SMART" id="SM00320">
    <property type="entry name" value="WD40"/>
    <property type="match status" value="4"/>
</dbReference>
<keyword evidence="1" id="KW-0853">WD repeat</keyword>
<dbReference type="PANTHER" id="PTHR32215:SF0">
    <property type="entry name" value="CILIA- AND FLAGELLA-ASSOCIATED PROTEIN 57"/>
    <property type="match status" value="1"/>
</dbReference>
<gene>
    <name evidence="4" type="ORF">PPERSA_00178</name>
</gene>
<keyword evidence="2" id="KW-0175">Coiled coil</keyword>
<dbReference type="EMBL" id="LDAU01000197">
    <property type="protein sequence ID" value="KRX00028.1"/>
    <property type="molecule type" value="Genomic_DNA"/>
</dbReference>